<evidence type="ECO:0000256" key="1">
    <source>
        <dbReference type="ARBA" id="ARBA00001947"/>
    </source>
</evidence>
<dbReference type="RefSeq" id="WP_092891202.1">
    <property type="nucleotide sequence ID" value="NZ_CP061498.1"/>
</dbReference>
<dbReference type="SUPFAM" id="SSF52768">
    <property type="entry name" value="Arginase/deacetylase"/>
    <property type="match status" value="1"/>
</dbReference>
<dbReference type="Gene3D" id="3.40.800.20">
    <property type="entry name" value="Histone deacetylase domain"/>
    <property type="match status" value="1"/>
</dbReference>
<dbReference type="PANTHER" id="PTHR10625:SF17">
    <property type="entry name" value="HISTONE DEACETYLASE 8"/>
    <property type="match status" value="1"/>
</dbReference>
<evidence type="ECO:0000256" key="4">
    <source>
        <dbReference type="ARBA" id="ARBA00022801"/>
    </source>
</evidence>
<gene>
    <name evidence="7" type="ORF">SAMN04488238_10957</name>
</gene>
<evidence type="ECO:0000313" key="7">
    <source>
        <dbReference type="EMBL" id="SDX50119.1"/>
    </source>
</evidence>
<dbReference type="GO" id="GO:0016787">
    <property type="term" value="F:hydrolase activity"/>
    <property type="evidence" value="ECO:0007669"/>
    <property type="project" value="UniProtKB-KW"/>
</dbReference>
<dbReference type="PANTHER" id="PTHR10625">
    <property type="entry name" value="HISTONE DEACETYLASE HDAC1-RELATED"/>
    <property type="match status" value="1"/>
</dbReference>
<dbReference type="AlphaFoldDB" id="A0A1H3C9C5"/>
<dbReference type="InterPro" id="IPR037138">
    <property type="entry name" value="His_deacetylse_dom_sf"/>
</dbReference>
<evidence type="ECO:0000256" key="3">
    <source>
        <dbReference type="ARBA" id="ARBA00022723"/>
    </source>
</evidence>
<evidence type="ECO:0000256" key="5">
    <source>
        <dbReference type="ARBA" id="ARBA00022833"/>
    </source>
</evidence>
<accession>A0A1H3C9C5</accession>
<evidence type="ECO:0000256" key="2">
    <source>
        <dbReference type="ARBA" id="ARBA00005947"/>
    </source>
</evidence>
<dbReference type="STRING" id="564137.SAMN04488238_10957"/>
<dbReference type="GO" id="GO:0046872">
    <property type="term" value="F:metal ion binding"/>
    <property type="evidence" value="ECO:0007669"/>
    <property type="project" value="UniProtKB-KW"/>
</dbReference>
<dbReference type="GO" id="GO:0004407">
    <property type="term" value="F:histone deacetylase activity"/>
    <property type="evidence" value="ECO:0007669"/>
    <property type="project" value="TreeGrafter"/>
</dbReference>
<reference evidence="7 8" key="1">
    <citation type="submission" date="2016-10" db="EMBL/GenBank/DDBJ databases">
        <authorList>
            <person name="de Groot N.N."/>
        </authorList>
    </citation>
    <scope>NUCLEOTIDE SEQUENCE [LARGE SCALE GENOMIC DNA]</scope>
    <source>
        <strain evidence="7 8">CGMCC 1.8894</strain>
    </source>
</reference>
<dbReference type="PRINTS" id="PR01270">
    <property type="entry name" value="HDASUPER"/>
</dbReference>
<feature type="domain" description="Histone deacetylase" evidence="6">
    <location>
        <begin position="28"/>
        <end position="332"/>
    </location>
</feature>
<dbReference type="InterPro" id="IPR000286">
    <property type="entry name" value="HDACs"/>
</dbReference>
<keyword evidence="4" id="KW-0378">Hydrolase</keyword>
<dbReference type="OrthoDB" id="9808367at2"/>
<dbReference type="CDD" id="cd10001">
    <property type="entry name" value="HDAC_classII_APAH"/>
    <property type="match status" value="1"/>
</dbReference>
<dbReference type="EMBL" id="FNOM01000009">
    <property type="protein sequence ID" value="SDX50119.1"/>
    <property type="molecule type" value="Genomic_DNA"/>
</dbReference>
<dbReference type="GO" id="GO:0040029">
    <property type="term" value="P:epigenetic regulation of gene expression"/>
    <property type="evidence" value="ECO:0007669"/>
    <property type="project" value="TreeGrafter"/>
</dbReference>
<proteinExistence type="inferred from homology"/>
<evidence type="ECO:0000259" key="6">
    <source>
        <dbReference type="Pfam" id="PF00850"/>
    </source>
</evidence>
<evidence type="ECO:0000313" key="8">
    <source>
        <dbReference type="Proteomes" id="UP000198539"/>
    </source>
</evidence>
<sequence length="343" mass="36436">MKSVYSPRHHGQSGQYELVSGAIVPAFEKPERAEFIRARLAEVALGPVLPPETHSLDIARKVHDAAYLSFLETAYDQWLARGNTGPALPFIWPRPGLRSDVPPADIEGLLGHYSFDGGAPFVAGTWDAVKSSHDVALTGAALLARDRAAFALCRPPGHHAGRAFAGGYCFINNAAVAAQALRDAGHARVAVLDVDYHHGNGTQEIFYDQRDVLVVNIHADPRHEFPYFLGHADERGAGDGVGANLNLPLPLGTEWPAWHAALDSACTAVADFGPTALVISLGTDTFIGDPISQFRLTSAHFPQIGARIAALGLPTLFVMEGGYAVAEIGVNAVGVLEGFDAAI</sequence>
<comment type="cofactor">
    <cofactor evidence="1">
        <name>Zn(2+)</name>
        <dbReference type="ChEBI" id="CHEBI:29105"/>
    </cofactor>
</comment>
<dbReference type="InterPro" id="IPR023696">
    <property type="entry name" value="Ureohydrolase_dom_sf"/>
</dbReference>
<keyword evidence="3" id="KW-0479">Metal-binding</keyword>
<comment type="similarity">
    <text evidence="2">Belongs to the histone deacetylase family.</text>
</comment>
<keyword evidence="8" id="KW-1185">Reference proteome</keyword>
<dbReference type="Proteomes" id="UP000198539">
    <property type="component" value="Unassembled WGS sequence"/>
</dbReference>
<protein>
    <submittedName>
        <fullName evidence="7">Acetoin utilization deacetylase AcuC</fullName>
    </submittedName>
</protein>
<dbReference type="InterPro" id="IPR023801">
    <property type="entry name" value="His_deacetylse_dom"/>
</dbReference>
<dbReference type="Pfam" id="PF00850">
    <property type="entry name" value="Hist_deacetyl"/>
    <property type="match status" value="1"/>
</dbReference>
<organism evidence="7 8">
    <name type="scientific">Roseicitreum antarcticum</name>
    <dbReference type="NCBI Taxonomy" id="564137"/>
    <lineage>
        <taxon>Bacteria</taxon>
        <taxon>Pseudomonadati</taxon>
        <taxon>Pseudomonadota</taxon>
        <taxon>Alphaproteobacteria</taxon>
        <taxon>Rhodobacterales</taxon>
        <taxon>Paracoccaceae</taxon>
        <taxon>Roseicitreum</taxon>
    </lineage>
</organism>
<keyword evidence="5" id="KW-0862">Zinc</keyword>
<name>A0A1H3C9C5_9RHOB</name>